<dbReference type="RefSeq" id="WP_373330708.1">
    <property type="nucleotide sequence ID" value="NZ_WHLY01000002.1"/>
</dbReference>
<dbReference type="PANTHER" id="PTHR12835:SF5">
    <property type="entry name" value="BIOTIN--PROTEIN LIGASE"/>
    <property type="match status" value="1"/>
</dbReference>
<dbReference type="SUPFAM" id="SSF55681">
    <property type="entry name" value="Class II aaRS and biotin synthetases"/>
    <property type="match status" value="1"/>
</dbReference>
<sequence>MYDPCVKTLFIGKKIIYLPTCHSTNDIAAELVRKENLSEGTLVITDSQTAGRGQRGASWVTSQGQNFTFSLILRPTFLAPGEQFLLSQAISLGVRDFVSSITEDIQIKWPNDLYINDFKLGGILIESTWQGARMAHAVVGIGLNINQTHFESSIGSVTKGTPQRATSLRLETGQCFELAAQLPHLLQALEHTYLRLRGGRYEAIRNDYQSALLGYGEKRLFRGKDGRIFEGTVTGVTALGKLCIRHADGVQLEYDIKEVEWLWPDQYSSQETP</sequence>
<dbReference type="GO" id="GO:0005737">
    <property type="term" value="C:cytoplasm"/>
    <property type="evidence" value="ECO:0007669"/>
    <property type="project" value="TreeGrafter"/>
</dbReference>
<evidence type="ECO:0000313" key="3">
    <source>
        <dbReference type="EMBL" id="MPR32600.1"/>
    </source>
</evidence>
<comment type="caution">
    <text evidence="3">The sequence shown here is derived from an EMBL/GenBank/DDBJ whole genome shotgun (WGS) entry which is preliminary data.</text>
</comment>
<protein>
    <submittedName>
        <fullName evidence="3">Biotin--[acetyl-CoA-carboxylase] ligase</fullName>
        <ecNumber evidence="3">6.3.4.15</ecNumber>
    </submittedName>
</protein>
<organism evidence="3 4">
    <name type="scientific">Salmonirosea aquatica</name>
    <dbReference type="NCBI Taxonomy" id="2654236"/>
    <lineage>
        <taxon>Bacteria</taxon>
        <taxon>Pseudomonadati</taxon>
        <taxon>Bacteroidota</taxon>
        <taxon>Cytophagia</taxon>
        <taxon>Cytophagales</taxon>
        <taxon>Spirosomataceae</taxon>
        <taxon>Salmonirosea</taxon>
    </lineage>
</organism>
<proteinExistence type="predicted"/>
<dbReference type="Proteomes" id="UP000479293">
    <property type="component" value="Unassembled WGS sequence"/>
</dbReference>
<dbReference type="InterPro" id="IPR045864">
    <property type="entry name" value="aa-tRNA-synth_II/BPL/LPL"/>
</dbReference>
<keyword evidence="1 3" id="KW-0436">Ligase</keyword>
<dbReference type="NCBIfam" id="TIGR00121">
    <property type="entry name" value="birA_ligase"/>
    <property type="match status" value="1"/>
</dbReference>
<dbReference type="AlphaFoldDB" id="A0A7C9BCT4"/>
<dbReference type="EMBL" id="WHLY01000002">
    <property type="protein sequence ID" value="MPR32600.1"/>
    <property type="molecule type" value="Genomic_DNA"/>
</dbReference>
<name>A0A7C9BCT4_9BACT</name>
<reference evidence="3 4" key="1">
    <citation type="submission" date="2019-10" db="EMBL/GenBank/DDBJ databases">
        <title>Draft Genome Sequence of Cytophagaceae sp. SJW1-29.</title>
        <authorList>
            <person name="Choi A."/>
        </authorList>
    </citation>
    <scope>NUCLEOTIDE SEQUENCE [LARGE SCALE GENOMIC DNA]</scope>
    <source>
        <strain evidence="3 4">SJW1-29</strain>
    </source>
</reference>
<dbReference type="CDD" id="cd16442">
    <property type="entry name" value="BPL"/>
    <property type="match status" value="1"/>
</dbReference>
<dbReference type="PROSITE" id="PS51733">
    <property type="entry name" value="BPL_LPL_CATALYTIC"/>
    <property type="match status" value="1"/>
</dbReference>
<keyword evidence="4" id="KW-1185">Reference proteome</keyword>
<gene>
    <name evidence="3" type="ORF">GBK04_04355</name>
</gene>
<dbReference type="InterPro" id="IPR004408">
    <property type="entry name" value="Biotin_CoA_COase_ligase"/>
</dbReference>
<feature type="domain" description="BPL/LPL catalytic" evidence="2">
    <location>
        <begin position="1"/>
        <end position="197"/>
    </location>
</feature>
<dbReference type="GO" id="GO:0004077">
    <property type="term" value="F:biotin--[biotin carboxyl-carrier protein] ligase activity"/>
    <property type="evidence" value="ECO:0007669"/>
    <property type="project" value="UniProtKB-EC"/>
</dbReference>
<dbReference type="Pfam" id="PF03099">
    <property type="entry name" value="BPL_LplA_LipB"/>
    <property type="match status" value="1"/>
</dbReference>
<evidence type="ECO:0000256" key="1">
    <source>
        <dbReference type="ARBA" id="ARBA00022598"/>
    </source>
</evidence>
<dbReference type="PANTHER" id="PTHR12835">
    <property type="entry name" value="BIOTIN PROTEIN LIGASE"/>
    <property type="match status" value="1"/>
</dbReference>
<accession>A0A7C9BCT4</accession>
<evidence type="ECO:0000259" key="2">
    <source>
        <dbReference type="PROSITE" id="PS51733"/>
    </source>
</evidence>
<evidence type="ECO:0000313" key="4">
    <source>
        <dbReference type="Proteomes" id="UP000479293"/>
    </source>
</evidence>
<dbReference type="InterPro" id="IPR004143">
    <property type="entry name" value="BPL_LPL_catalytic"/>
</dbReference>
<dbReference type="EC" id="6.3.4.15" evidence="3"/>
<dbReference type="Gene3D" id="3.30.930.10">
    <property type="entry name" value="Bira Bifunctional Protein, Domain 2"/>
    <property type="match status" value="1"/>
</dbReference>